<evidence type="ECO:0000313" key="3">
    <source>
        <dbReference type="Proteomes" id="UP000505210"/>
    </source>
</evidence>
<gene>
    <name evidence="2" type="ORF">HPC62_01475</name>
</gene>
<organism evidence="2 3">
    <name type="scientific">Thermoleptolyngbya sichuanensis A183</name>
    <dbReference type="NCBI Taxonomy" id="2737172"/>
    <lineage>
        <taxon>Bacteria</taxon>
        <taxon>Bacillati</taxon>
        <taxon>Cyanobacteriota</taxon>
        <taxon>Cyanophyceae</taxon>
        <taxon>Oculatellales</taxon>
        <taxon>Oculatellaceae</taxon>
        <taxon>Thermoleptolyngbya</taxon>
        <taxon>Thermoleptolyngbya sichuanensis</taxon>
    </lineage>
</organism>
<feature type="compositionally biased region" description="Pro residues" evidence="1">
    <location>
        <begin position="143"/>
        <end position="171"/>
    </location>
</feature>
<dbReference type="KEGG" id="theu:HPC62_01475"/>
<reference evidence="2 3" key="1">
    <citation type="submission" date="2020-05" db="EMBL/GenBank/DDBJ databases">
        <title>Complete genome sequence of of a novel Thermoleptolyngbya strain isolated from hot springs of Ganzi, Sichuan China.</title>
        <authorList>
            <person name="Tang J."/>
            <person name="Daroch M."/>
            <person name="Li L."/>
            <person name="Waleron K."/>
            <person name="Waleron M."/>
            <person name="Waleron M."/>
        </authorList>
    </citation>
    <scope>NUCLEOTIDE SEQUENCE [LARGE SCALE GENOMIC DNA]</scope>
    <source>
        <strain evidence="2 3">PKUAC-SCTA183</strain>
    </source>
</reference>
<dbReference type="RefSeq" id="WP_172353439.1">
    <property type="nucleotide sequence ID" value="NZ_CP053661.1"/>
</dbReference>
<evidence type="ECO:0000313" key="2">
    <source>
        <dbReference type="EMBL" id="QKD81019.1"/>
    </source>
</evidence>
<evidence type="ECO:0000256" key="1">
    <source>
        <dbReference type="SAM" id="MobiDB-lite"/>
    </source>
</evidence>
<sequence>MKREVVQEFLNQPGVAGIALMDGRSRPYFFGVDQTLNFQQKEALAQGIQQVVQTTPPGFEYFEFQFSGHRAYIYKFDHGMILLVLATGELVLATYAPLIHQLRAELKHDLTNAIATFRLLAGNLSLSNQNYWQPTGPTGPSAPSAPLPAAPWHSPPSSPVQPERVPAPPPVSSESIARDPVLSSPVSEDAAGAAALLPDAPAPTLKELLTAVNQISQFTTHYLGPTVVANYWRSSRPAMEWLGNFEIDRTARITYTGDVPALLQTLSDEQQQGVQDWTRAFIQRCSRVMRDFSTLLDQGVLDNRQKAFLALSSL</sequence>
<feature type="region of interest" description="Disordered" evidence="1">
    <location>
        <begin position="131"/>
        <end position="184"/>
    </location>
</feature>
<accession>A0A6M8B1W8</accession>
<dbReference type="AlphaFoldDB" id="A0A6M8B1W8"/>
<evidence type="ECO:0008006" key="4">
    <source>
        <dbReference type="Google" id="ProtNLM"/>
    </source>
</evidence>
<proteinExistence type="predicted"/>
<keyword evidence="3" id="KW-1185">Reference proteome</keyword>
<protein>
    <recommendedName>
        <fullName evidence="4">Roadblock/LC7 domain-containing protein</fullName>
    </recommendedName>
</protein>
<name>A0A6M8B1W8_9CYAN</name>
<dbReference type="EMBL" id="CP053661">
    <property type="protein sequence ID" value="QKD81019.1"/>
    <property type="molecule type" value="Genomic_DNA"/>
</dbReference>
<dbReference type="Proteomes" id="UP000505210">
    <property type="component" value="Chromosome"/>
</dbReference>